<comment type="function">
    <text evidence="1">Intake of glucose and galactose.</text>
</comment>
<evidence type="ECO:0000313" key="10">
    <source>
        <dbReference type="Proteomes" id="UP000032679"/>
    </source>
</evidence>
<comment type="subcellular location">
    <subcellularLocation>
        <location evidence="2">Cell inner membrane</location>
        <topology evidence="2">Multi-pass membrane protein</topology>
    </subcellularLocation>
</comment>
<evidence type="ECO:0000313" key="9">
    <source>
        <dbReference type="EMBL" id="GAN55428.1"/>
    </source>
</evidence>
<feature type="transmembrane region" description="Helical" evidence="8">
    <location>
        <begin position="385"/>
        <end position="406"/>
    </location>
</feature>
<dbReference type="GO" id="GO:0055056">
    <property type="term" value="F:D-glucose transmembrane transporter activity"/>
    <property type="evidence" value="ECO:0007669"/>
    <property type="project" value="InterPro"/>
</dbReference>
<keyword evidence="7 8" id="KW-0472">Membrane</keyword>
<dbReference type="Pfam" id="PF07690">
    <property type="entry name" value="MFS_1"/>
    <property type="match status" value="1"/>
</dbReference>
<dbReference type="GO" id="GO:0005886">
    <property type="term" value="C:plasma membrane"/>
    <property type="evidence" value="ECO:0007669"/>
    <property type="project" value="UniProtKB-SubCell"/>
</dbReference>
<feature type="transmembrane region" description="Helical" evidence="8">
    <location>
        <begin position="196"/>
        <end position="215"/>
    </location>
</feature>
<keyword evidence="4" id="KW-1003">Cell membrane</keyword>
<dbReference type="EMBL" id="BALE01000048">
    <property type="protein sequence ID" value="GAN55428.1"/>
    <property type="molecule type" value="Genomic_DNA"/>
</dbReference>
<dbReference type="AlphaFoldDB" id="A0A0D6MQ59"/>
<keyword evidence="6 8" id="KW-1133">Transmembrane helix</keyword>
<evidence type="ECO:0000256" key="2">
    <source>
        <dbReference type="ARBA" id="ARBA00004429"/>
    </source>
</evidence>
<keyword evidence="5 8" id="KW-0812">Transmembrane</keyword>
<dbReference type="NCBIfam" id="TIGR01272">
    <property type="entry name" value="gluP"/>
    <property type="match status" value="1"/>
</dbReference>
<dbReference type="PANTHER" id="PTHR43702:SF12">
    <property type="entry name" value="N-ACETYL GLUCOSAMINE TRANSPORTER NAGP"/>
    <property type="match status" value="1"/>
</dbReference>
<dbReference type="SUPFAM" id="SSF103473">
    <property type="entry name" value="MFS general substrate transporter"/>
    <property type="match status" value="1"/>
</dbReference>
<evidence type="ECO:0000256" key="7">
    <source>
        <dbReference type="ARBA" id="ARBA00023136"/>
    </source>
</evidence>
<comment type="similarity">
    <text evidence="3">Belongs to the major facilitator superfamily. FHS transporter (TC 2.A.1.7) family.</text>
</comment>
<dbReference type="PANTHER" id="PTHR43702">
    <property type="entry name" value="L-FUCOSE-PROTON SYMPORTER"/>
    <property type="match status" value="1"/>
</dbReference>
<proteinExistence type="inferred from homology"/>
<dbReference type="STRING" id="1231623.Tasa_048_053"/>
<organism evidence="9 10">
    <name type="scientific">Tanticharoenia sakaeratensis NBRC 103193</name>
    <dbReference type="NCBI Taxonomy" id="1231623"/>
    <lineage>
        <taxon>Bacteria</taxon>
        <taxon>Pseudomonadati</taxon>
        <taxon>Pseudomonadota</taxon>
        <taxon>Alphaproteobacteria</taxon>
        <taxon>Acetobacterales</taxon>
        <taxon>Acetobacteraceae</taxon>
        <taxon>Tanticharoenia</taxon>
    </lineage>
</organism>
<protein>
    <submittedName>
        <fullName evidence="9">Glucose/galactose transporter</fullName>
    </submittedName>
</protein>
<dbReference type="InterPro" id="IPR036259">
    <property type="entry name" value="MFS_trans_sf"/>
</dbReference>
<sequence length="426" mass="44486">MGPAGAYGWVPLALMAGLFFVIGFVTWLNGPLISFVRVAFHLTDLNAFLVPMVFYLSYLLFSLPASAVARRTGLKRGLALALVVMAAGVAIFAQFIAWQSYSGALAGLLVLGAGLALLQVAINPYVSLLGPPERAAQRIAIMGVCNKFAGMVAPIVLGLLVMRDVGGVAARLAAAPDPETHRAILGGFTRALHAPYLGMAILLVIAAVVVLRSSLPDLEVETVNARLSGAAIPARLWPGIAVMFLYVGVEVMAGDAIGTYGQGFGLPLDQTKFFTALTLGAMLAGYLLGLVVTPRLLSQERYMEVCCGLGAVLSVLAWAASGYVAVLLVALLGFANAMIIPALFPMAIRGAGDRTALASSLLVMAFCGGAVMPQLFVALTPLCGFQAAFTLLVLPSYLAIMIYGLVLRRQGDTQVPVADTAAQAML</sequence>
<reference evidence="9 10" key="1">
    <citation type="submission" date="2012-10" db="EMBL/GenBank/DDBJ databases">
        <title>Genome sequencing of Tanticharoenia sakaeratensis NBRC 103193.</title>
        <authorList>
            <person name="Azuma Y."/>
            <person name="Hadano H."/>
            <person name="Hirakawa H."/>
            <person name="Matsushita K."/>
        </authorList>
    </citation>
    <scope>NUCLEOTIDE SEQUENCE [LARGE SCALE GENOMIC DNA]</scope>
    <source>
        <strain evidence="9 10">NBRC 103193</strain>
    </source>
</reference>
<gene>
    <name evidence="9" type="ORF">Tasa_048_053</name>
</gene>
<evidence type="ECO:0000256" key="3">
    <source>
        <dbReference type="ARBA" id="ARBA00009120"/>
    </source>
</evidence>
<feature type="transmembrane region" description="Helical" evidence="8">
    <location>
        <begin position="104"/>
        <end position="127"/>
    </location>
</feature>
<feature type="transmembrane region" description="Helical" evidence="8">
    <location>
        <begin position="326"/>
        <end position="344"/>
    </location>
</feature>
<comment type="caution">
    <text evidence="9">The sequence shown here is derived from an EMBL/GenBank/DDBJ whole genome shotgun (WGS) entry which is preliminary data.</text>
</comment>
<dbReference type="GO" id="GO:0005354">
    <property type="term" value="F:galactose transmembrane transporter activity"/>
    <property type="evidence" value="ECO:0007669"/>
    <property type="project" value="InterPro"/>
</dbReference>
<dbReference type="GO" id="GO:1904659">
    <property type="term" value="P:D-glucose transmembrane transport"/>
    <property type="evidence" value="ECO:0007669"/>
    <property type="project" value="InterPro"/>
</dbReference>
<dbReference type="OrthoDB" id="9795150at2"/>
<evidence type="ECO:0000256" key="8">
    <source>
        <dbReference type="SAM" id="Phobius"/>
    </source>
</evidence>
<dbReference type="InterPro" id="IPR005964">
    <property type="entry name" value="Glc/Gal_transptr_bac"/>
</dbReference>
<feature type="transmembrane region" description="Helical" evidence="8">
    <location>
        <begin position="48"/>
        <end position="66"/>
    </location>
</feature>
<feature type="transmembrane region" description="Helical" evidence="8">
    <location>
        <begin position="273"/>
        <end position="293"/>
    </location>
</feature>
<evidence type="ECO:0000256" key="4">
    <source>
        <dbReference type="ARBA" id="ARBA00022475"/>
    </source>
</evidence>
<evidence type="ECO:0000256" key="5">
    <source>
        <dbReference type="ARBA" id="ARBA00022692"/>
    </source>
</evidence>
<dbReference type="InterPro" id="IPR050375">
    <property type="entry name" value="MFS_TsgA-like"/>
</dbReference>
<keyword evidence="10" id="KW-1185">Reference proteome</keyword>
<feature type="transmembrane region" description="Helical" evidence="8">
    <location>
        <begin position="236"/>
        <end position="253"/>
    </location>
</feature>
<accession>A0A0D6MQ59</accession>
<name>A0A0D6MQ59_9PROT</name>
<feature type="transmembrane region" description="Helical" evidence="8">
    <location>
        <begin position="78"/>
        <end position="98"/>
    </location>
</feature>
<feature type="transmembrane region" description="Helical" evidence="8">
    <location>
        <begin position="302"/>
        <end position="320"/>
    </location>
</feature>
<feature type="transmembrane region" description="Helical" evidence="8">
    <location>
        <begin position="139"/>
        <end position="162"/>
    </location>
</feature>
<feature type="transmembrane region" description="Helical" evidence="8">
    <location>
        <begin position="356"/>
        <end position="379"/>
    </location>
</feature>
<dbReference type="InterPro" id="IPR011701">
    <property type="entry name" value="MFS"/>
</dbReference>
<dbReference type="Proteomes" id="UP000032679">
    <property type="component" value="Unassembled WGS sequence"/>
</dbReference>
<dbReference type="Gene3D" id="1.20.1250.20">
    <property type="entry name" value="MFS general substrate transporter like domains"/>
    <property type="match status" value="2"/>
</dbReference>
<evidence type="ECO:0000256" key="6">
    <source>
        <dbReference type="ARBA" id="ARBA00022989"/>
    </source>
</evidence>
<evidence type="ECO:0000256" key="1">
    <source>
        <dbReference type="ARBA" id="ARBA00003321"/>
    </source>
</evidence>
<feature type="transmembrane region" description="Helical" evidence="8">
    <location>
        <begin position="7"/>
        <end position="28"/>
    </location>
</feature>